<sequence>MLQTMQSLGSFWKMSAVMMSLQPVVVTIMLALGAAFSTVVTSKPSHSRLQCIDWVNFGDYNSATKCFKRLNRAFAHISVTSNQD</sequence>
<keyword evidence="2" id="KW-1185">Reference proteome</keyword>
<reference evidence="2" key="1">
    <citation type="submission" date="2003-08" db="EMBL/GenBank/DDBJ databases">
        <authorList>
            <person name="Birren B."/>
            <person name="Nusbaum C."/>
            <person name="Abebe A."/>
            <person name="Abouelleil A."/>
            <person name="Adekoya E."/>
            <person name="Ait-zahra M."/>
            <person name="Allen N."/>
            <person name="Allen T."/>
            <person name="An P."/>
            <person name="Anderson M."/>
            <person name="Anderson S."/>
            <person name="Arachchi H."/>
            <person name="Armbruster J."/>
            <person name="Bachantsang P."/>
            <person name="Baldwin J."/>
            <person name="Barry A."/>
            <person name="Bayul T."/>
            <person name="Blitshsteyn B."/>
            <person name="Bloom T."/>
            <person name="Blye J."/>
            <person name="Boguslavskiy L."/>
            <person name="Borowsky M."/>
            <person name="Boukhgalter B."/>
            <person name="Brunache A."/>
            <person name="Butler J."/>
            <person name="Calixte N."/>
            <person name="Calvo S."/>
            <person name="Camarata J."/>
            <person name="Campo K."/>
            <person name="Chang J."/>
            <person name="Cheshatsang Y."/>
            <person name="Citroen M."/>
            <person name="Collymore A."/>
            <person name="Considine T."/>
            <person name="Cook A."/>
            <person name="Cooke P."/>
            <person name="Corum B."/>
            <person name="Cuomo C."/>
            <person name="David R."/>
            <person name="Dawoe T."/>
            <person name="Degray S."/>
            <person name="Dodge S."/>
            <person name="Dooley K."/>
            <person name="Dorje P."/>
            <person name="Dorjee K."/>
            <person name="Dorris L."/>
            <person name="Duffey N."/>
            <person name="Dupes A."/>
            <person name="Elkins T."/>
            <person name="Engels R."/>
            <person name="Erickson J."/>
            <person name="Farina A."/>
            <person name="Faro S."/>
            <person name="Ferreira P."/>
            <person name="Fischer H."/>
            <person name="Fitzgerald M."/>
            <person name="Foley K."/>
            <person name="Gage D."/>
            <person name="Galagan J."/>
            <person name="Gearin G."/>
            <person name="Gnerre S."/>
            <person name="Gnirke A."/>
            <person name="Goyette A."/>
            <person name="Graham J."/>
            <person name="Grandbois E."/>
            <person name="Gyaltsen K."/>
            <person name="Hafez N."/>
            <person name="Hagopian D."/>
            <person name="Hagos B."/>
            <person name="Hall J."/>
            <person name="Hatcher B."/>
            <person name="Heller A."/>
            <person name="Higgins H."/>
            <person name="Honan T."/>
            <person name="Horn A."/>
            <person name="Houde N."/>
            <person name="Hughes L."/>
            <person name="Hulme W."/>
            <person name="Husby E."/>
            <person name="Iliev I."/>
            <person name="Jaffe D."/>
            <person name="Jones C."/>
            <person name="Kamal M."/>
            <person name="Kamat A."/>
            <person name="Kamvysselis M."/>
            <person name="Karlsson E."/>
            <person name="Kells C."/>
            <person name="Kieu A."/>
            <person name="Kisner P."/>
            <person name="Kodira C."/>
            <person name="Kulbokas E."/>
            <person name="Labutti K."/>
            <person name="Lama D."/>
            <person name="Landers T."/>
            <person name="Leger J."/>
            <person name="Levine S."/>
            <person name="Lewis D."/>
            <person name="Lewis T."/>
            <person name="Lindblad-toh K."/>
            <person name="Liu X."/>
            <person name="Lokyitsang T."/>
            <person name="Lokyitsang Y."/>
            <person name="Lucien O."/>
            <person name="Lui A."/>
            <person name="Ma L.J."/>
            <person name="Mabbitt R."/>
            <person name="Macdonald J."/>
            <person name="Maclean C."/>
            <person name="Major J."/>
            <person name="Manning J."/>
            <person name="Marabella R."/>
            <person name="Maru K."/>
            <person name="Matthews C."/>
            <person name="Mauceli E."/>
            <person name="Mccarthy M."/>
            <person name="Mcdonough S."/>
            <person name="Mcghee T."/>
            <person name="Meldrim J."/>
            <person name="Meneus L."/>
            <person name="Mesirov J."/>
            <person name="Mihalev A."/>
            <person name="Mihova T."/>
            <person name="Mikkelsen T."/>
            <person name="Mlenga V."/>
            <person name="Moru K."/>
            <person name="Mozes J."/>
            <person name="Mulrain L."/>
            <person name="Munson G."/>
            <person name="Naylor J."/>
            <person name="Newes C."/>
            <person name="Nguyen C."/>
            <person name="Nguyen N."/>
            <person name="Nguyen T."/>
            <person name="Nicol R."/>
            <person name="Nielsen C."/>
            <person name="Nizzari M."/>
            <person name="Norbu C."/>
            <person name="Norbu N."/>
            <person name="O'donnell P."/>
            <person name="Okoawo O."/>
            <person name="O'leary S."/>
            <person name="Omotosho B."/>
            <person name="O'neill K."/>
            <person name="Osman S."/>
            <person name="Parker S."/>
            <person name="Perrin D."/>
            <person name="Phunkhang P."/>
            <person name="Piqani B."/>
            <person name="Purcell S."/>
            <person name="Rachupka T."/>
            <person name="Ramasamy U."/>
            <person name="Rameau R."/>
            <person name="Ray V."/>
            <person name="Raymond C."/>
            <person name="Retta R."/>
            <person name="Richardson S."/>
            <person name="Rise C."/>
            <person name="Rodriguez J."/>
            <person name="Rogers J."/>
            <person name="Rogov P."/>
            <person name="Rutman M."/>
            <person name="Schupbach R."/>
            <person name="Seaman C."/>
            <person name="Settipalli S."/>
            <person name="Sharpe T."/>
            <person name="Sheridan J."/>
            <person name="Sherpa N."/>
            <person name="Shi J."/>
            <person name="Smirnov S."/>
            <person name="Smith C."/>
            <person name="Sougnez C."/>
            <person name="Spencer B."/>
            <person name="Stalker J."/>
            <person name="Stange-thomann N."/>
            <person name="Stavropoulos S."/>
            <person name="Stetson K."/>
            <person name="Stone C."/>
            <person name="Stone S."/>
            <person name="Stubbs M."/>
            <person name="Talamas J."/>
            <person name="Tchuinga P."/>
            <person name="Tenzing P."/>
            <person name="Tesfaye S."/>
            <person name="Theodore J."/>
            <person name="Thoulutsang Y."/>
            <person name="Topham K."/>
            <person name="Towey S."/>
            <person name="Tsamla T."/>
            <person name="Tsomo N."/>
            <person name="Vallee D."/>
            <person name="Vassiliev H."/>
            <person name="Venkataraman V."/>
            <person name="Vinson J."/>
            <person name="Vo A."/>
            <person name="Wade C."/>
            <person name="Wang S."/>
            <person name="Wangchuk T."/>
            <person name="Wangdi T."/>
            <person name="Whittaker C."/>
            <person name="Wilkinson J."/>
            <person name="Wu Y."/>
            <person name="Wyman D."/>
            <person name="Yadav S."/>
            <person name="Yang S."/>
            <person name="Yang X."/>
            <person name="Yeager S."/>
            <person name="Yee E."/>
            <person name="Young G."/>
            <person name="Zainoun J."/>
            <person name="Zembeck L."/>
            <person name="Zimmer A."/>
            <person name="Zody M."/>
            <person name="Lander E."/>
        </authorList>
    </citation>
    <scope>NUCLEOTIDE SEQUENCE [LARGE SCALE GENOMIC DNA]</scope>
</reference>
<dbReference type="AlphaFoldDB" id="H2YCY4"/>
<name>H2YCY4_CIOSA</name>
<evidence type="ECO:0000313" key="1">
    <source>
        <dbReference type="Ensembl" id="ENSCSAVP00000003182.1"/>
    </source>
</evidence>
<proteinExistence type="predicted"/>
<dbReference type="HOGENOM" id="CLU_2526797_0_0_1"/>
<evidence type="ECO:0000313" key="2">
    <source>
        <dbReference type="Proteomes" id="UP000007875"/>
    </source>
</evidence>
<organism evidence="1 2">
    <name type="scientific">Ciona savignyi</name>
    <name type="common">Pacific transparent sea squirt</name>
    <dbReference type="NCBI Taxonomy" id="51511"/>
    <lineage>
        <taxon>Eukaryota</taxon>
        <taxon>Metazoa</taxon>
        <taxon>Chordata</taxon>
        <taxon>Tunicata</taxon>
        <taxon>Ascidiacea</taxon>
        <taxon>Phlebobranchia</taxon>
        <taxon>Cionidae</taxon>
        <taxon>Ciona</taxon>
    </lineage>
</organism>
<reference evidence="1" key="3">
    <citation type="submission" date="2025-09" db="UniProtKB">
        <authorList>
            <consortium name="Ensembl"/>
        </authorList>
    </citation>
    <scope>IDENTIFICATION</scope>
</reference>
<protein>
    <submittedName>
        <fullName evidence="1">Uncharacterized protein</fullName>
    </submittedName>
</protein>
<dbReference type="Proteomes" id="UP000007875">
    <property type="component" value="Unassembled WGS sequence"/>
</dbReference>
<accession>H2YCY4</accession>
<dbReference type="Ensembl" id="ENSCSAVT00000003231.1">
    <property type="protein sequence ID" value="ENSCSAVP00000003182.1"/>
    <property type="gene ID" value="ENSCSAVG00000001893.1"/>
</dbReference>
<dbReference type="InParanoid" id="H2YCY4"/>
<reference evidence="1" key="2">
    <citation type="submission" date="2025-08" db="UniProtKB">
        <authorList>
            <consortium name="Ensembl"/>
        </authorList>
    </citation>
    <scope>IDENTIFICATION</scope>
</reference>